<sequence length="440" mass="46279">MNYARSSRVAEFNSLWTAYTVTFLGSTIAMGALPFLALRYVQASAAQVSIMAALAAIASAVIALPLAPYVERLPKRRVLIATECVQFAAMASVVVAFAFDGLTYTHLCLVATIESAGSIVYLSAAGAFIKQTVAPDRLVAANARMEATNWTAFSVGPSVGGFLISAFGAVATMVVDAVSFVLGILCLLRVRGHHEDRPEEGSREPMVRQVRAGISHILRHRGLRGLYANAMLFGGAVTMTVPLLAVFMLRDLQLSAWQYGLALGAPAAAGLLGAAMSPRIVTVLGARRALLWSGAARGPWILLLLFATAGLPGLVTILVSQALLLFTAGVFNPVFATYRMRATPDQLMTRVGTAWSASSRLIQPLCIVVGGGVAALAGVRPALLLAGVLCLVASALLPWRHHDPADGPTGTDDDKSSATSSTTSGDNPEPQYSRTRTASR</sequence>
<proteinExistence type="predicted"/>
<keyword evidence="4 7" id="KW-1133">Transmembrane helix</keyword>
<reference evidence="8" key="1">
    <citation type="submission" date="2020-08" db="EMBL/GenBank/DDBJ databases">
        <title>Whole genome shotgun sequence of Polymorphospora rubra NBRC 101157.</title>
        <authorList>
            <person name="Komaki H."/>
            <person name="Tamura T."/>
        </authorList>
    </citation>
    <scope>NUCLEOTIDE SEQUENCE</scope>
    <source>
        <strain evidence="8">NBRC 101157</strain>
    </source>
</reference>
<evidence type="ECO:0000256" key="3">
    <source>
        <dbReference type="ARBA" id="ARBA00022692"/>
    </source>
</evidence>
<feature type="transmembrane region" description="Helical" evidence="7">
    <location>
        <begin position="162"/>
        <end position="188"/>
    </location>
</feature>
<protein>
    <submittedName>
        <fullName evidence="8">MFS transporter</fullName>
    </submittedName>
</protein>
<dbReference type="PANTHER" id="PTHR23513">
    <property type="entry name" value="INTEGRAL MEMBRANE EFFLUX PROTEIN-RELATED"/>
    <property type="match status" value="1"/>
</dbReference>
<feature type="transmembrane region" description="Helical" evidence="7">
    <location>
        <begin position="44"/>
        <end position="66"/>
    </location>
</feature>
<evidence type="ECO:0000313" key="8">
    <source>
        <dbReference type="EMBL" id="BCJ68337.1"/>
    </source>
</evidence>
<name>A0A810N4V7_9ACTN</name>
<dbReference type="CDD" id="cd06173">
    <property type="entry name" value="MFS_MefA_like"/>
    <property type="match status" value="1"/>
</dbReference>
<evidence type="ECO:0000256" key="6">
    <source>
        <dbReference type="SAM" id="MobiDB-lite"/>
    </source>
</evidence>
<dbReference type="Proteomes" id="UP000680866">
    <property type="component" value="Chromosome"/>
</dbReference>
<evidence type="ECO:0000256" key="7">
    <source>
        <dbReference type="SAM" id="Phobius"/>
    </source>
</evidence>
<feature type="transmembrane region" description="Helical" evidence="7">
    <location>
        <begin position="357"/>
        <end position="376"/>
    </location>
</feature>
<dbReference type="GO" id="GO:0022857">
    <property type="term" value="F:transmembrane transporter activity"/>
    <property type="evidence" value="ECO:0007669"/>
    <property type="project" value="InterPro"/>
</dbReference>
<dbReference type="SUPFAM" id="SSF103473">
    <property type="entry name" value="MFS general substrate transporter"/>
    <property type="match status" value="1"/>
</dbReference>
<evidence type="ECO:0000313" key="9">
    <source>
        <dbReference type="Proteomes" id="UP000680866"/>
    </source>
</evidence>
<evidence type="ECO:0000256" key="2">
    <source>
        <dbReference type="ARBA" id="ARBA00022475"/>
    </source>
</evidence>
<keyword evidence="3 7" id="KW-0812">Transmembrane</keyword>
<organism evidence="8 9">
    <name type="scientific">Polymorphospora rubra</name>
    <dbReference type="NCBI Taxonomy" id="338584"/>
    <lineage>
        <taxon>Bacteria</taxon>
        <taxon>Bacillati</taxon>
        <taxon>Actinomycetota</taxon>
        <taxon>Actinomycetes</taxon>
        <taxon>Micromonosporales</taxon>
        <taxon>Micromonosporaceae</taxon>
        <taxon>Polymorphospora</taxon>
    </lineage>
</organism>
<feature type="transmembrane region" description="Helical" evidence="7">
    <location>
        <begin position="256"/>
        <end position="277"/>
    </location>
</feature>
<comment type="subcellular location">
    <subcellularLocation>
        <location evidence="1">Cell membrane</location>
        <topology evidence="1">Multi-pass membrane protein</topology>
    </subcellularLocation>
</comment>
<dbReference type="InterPro" id="IPR011701">
    <property type="entry name" value="MFS"/>
</dbReference>
<dbReference type="Gene3D" id="1.20.1250.20">
    <property type="entry name" value="MFS general substrate transporter like domains"/>
    <property type="match status" value="1"/>
</dbReference>
<evidence type="ECO:0000256" key="1">
    <source>
        <dbReference type="ARBA" id="ARBA00004651"/>
    </source>
</evidence>
<dbReference type="Pfam" id="PF07690">
    <property type="entry name" value="MFS_1"/>
    <property type="match status" value="1"/>
</dbReference>
<dbReference type="KEGG" id="pry:Prubr_53580"/>
<dbReference type="RefSeq" id="WP_212817600.1">
    <property type="nucleotide sequence ID" value="NZ_AP023359.1"/>
</dbReference>
<keyword evidence="9" id="KW-1185">Reference proteome</keyword>
<feature type="transmembrane region" description="Helical" evidence="7">
    <location>
        <begin position="226"/>
        <end position="250"/>
    </location>
</feature>
<feature type="compositionally biased region" description="Low complexity" evidence="6">
    <location>
        <begin position="417"/>
        <end position="426"/>
    </location>
</feature>
<accession>A0A810N4V7</accession>
<evidence type="ECO:0000256" key="4">
    <source>
        <dbReference type="ARBA" id="ARBA00022989"/>
    </source>
</evidence>
<gene>
    <name evidence="8" type="ORF">Prubr_53580</name>
</gene>
<feature type="transmembrane region" description="Helical" evidence="7">
    <location>
        <begin position="314"/>
        <end position="336"/>
    </location>
</feature>
<feature type="compositionally biased region" description="Polar residues" evidence="6">
    <location>
        <begin position="430"/>
        <end position="440"/>
    </location>
</feature>
<dbReference type="GO" id="GO:0005886">
    <property type="term" value="C:plasma membrane"/>
    <property type="evidence" value="ECO:0007669"/>
    <property type="project" value="UniProtKB-SubCell"/>
</dbReference>
<dbReference type="EMBL" id="AP023359">
    <property type="protein sequence ID" value="BCJ68337.1"/>
    <property type="molecule type" value="Genomic_DNA"/>
</dbReference>
<evidence type="ECO:0000256" key="5">
    <source>
        <dbReference type="ARBA" id="ARBA00023136"/>
    </source>
</evidence>
<feature type="region of interest" description="Disordered" evidence="6">
    <location>
        <begin position="403"/>
        <end position="440"/>
    </location>
</feature>
<feature type="transmembrane region" description="Helical" evidence="7">
    <location>
        <begin position="78"/>
        <end position="99"/>
    </location>
</feature>
<feature type="transmembrane region" description="Helical" evidence="7">
    <location>
        <begin position="289"/>
        <end position="308"/>
    </location>
</feature>
<feature type="transmembrane region" description="Helical" evidence="7">
    <location>
        <begin position="12"/>
        <end position="38"/>
    </location>
</feature>
<keyword evidence="5 7" id="KW-0472">Membrane</keyword>
<dbReference type="AlphaFoldDB" id="A0A810N4V7"/>
<dbReference type="InterPro" id="IPR036259">
    <property type="entry name" value="MFS_trans_sf"/>
</dbReference>
<keyword evidence="2" id="KW-1003">Cell membrane</keyword>
<dbReference type="PANTHER" id="PTHR23513:SF6">
    <property type="entry name" value="MAJOR FACILITATOR SUPERFAMILY ASSOCIATED DOMAIN-CONTAINING PROTEIN"/>
    <property type="match status" value="1"/>
</dbReference>